<dbReference type="GO" id="GO:0016798">
    <property type="term" value="F:hydrolase activity, acting on glycosyl bonds"/>
    <property type="evidence" value="ECO:0007669"/>
    <property type="project" value="UniProtKB-KW"/>
</dbReference>
<keyword evidence="3" id="KW-0378">Hydrolase</keyword>
<feature type="chain" id="PRO_5039486348" description="Endo-beta-N-acetylglucosaminidase EndoS/F2-like TIM-barrel domain-containing protein" evidence="5">
    <location>
        <begin position="24"/>
        <end position="96"/>
    </location>
</feature>
<evidence type="ECO:0000313" key="7">
    <source>
        <dbReference type="EMBL" id="SQC69858.1"/>
    </source>
</evidence>
<dbReference type="RefSeq" id="WP_220089312.1">
    <property type="nucleotide sequence ID" value="NZ_UAWT01000020.1"/>
</dbReference>
<evidence type="ECO:0000256" key="5">
    <source>
        <dbReference type="SAM" id="SignalP"/>
    </source>
</evidence>
<evidence type="ECO:0000256" key="2">
    <source>
        <dbReference type="ARBA" id="ARBA00022729"/>
    </source>
</evidence>
<keyword evidence="2 5" id="KW-0732">Signal</keyword>
<name>A0A2X3GND6_9LIST</name>
<dbReference type="Pfam" id="PF23916">
    <property type="entry name" value="TIM-barrel_EndoS"/>
    <property type="match status" value="1"/>
</dbReference>
<reference evidence="7 8" key="1">
    <citation type="submission" date="2018-06" db="EMBL/GenBank/DDBJ databases">
        <authorList>
            <consortium name="Pathogen Informatics"/>
            <person name="Doyle S."/>
        </authorList>
    </citation>
    <scope>NUCLEOTIDE SEQUENCE [LARGE SCALE GENOMIC DNA]</scope>
    <source>
        <strain evidence="7 8">NCTC13940</strain>
    </source>
</reference>
<evidence type="ECO:0000256" key="1">
    <source>
        <dbReference type="ARBA" id="ARBA00009336"/>
    </source>
</evidence>
<dbReference type="AlphaFoldDB" id="A0A2X3GND6"/>
<feature type="domain" description="Endo-beta-N-acetylglucosaminidase EndoS/F2-like TIM-barrel" evidence="6">
    <location>
        <begin position="41"/>
        <end position="89"/>
    </location>
</feature>
<keyword evidence="4" id="KW-0326">Glycosidase</keyword>
<feature type="signal peptide" evidence="5">
    <location>
        <begin position="1"/>
        <end position="23"/>
    </location>
</feature>
<evidence type="ECO:0000259" key="6">
    <source>
        <dbReference type="Pfam" id="PF23916"/>
    </source>
</evidence>
<evidence type="ECO:0000256" key="3">
    <source>
        <dbReference type="ARBA" id="ARBA00022801"/>
    </source>
</evidence>
<evidence type="ECO:0000256" key="4">
    <source>
        <dbReference type="ARBA" id="ARBA00023295"/>
    </source>
</evidence>
<organism evidence="7 8">
    <name type="scientific">Listeria fleischmannii subsp. fleischmannii</name>
    <dbReference type="NCBI Taxonomy" id="1671902"/>
    <lineage>
        <taxon>Bacteria</taxon>
        <taxon>Bacillati</taxon>
        <taxon>Bacillota</taxon>
        <taxon>Bacilli</taxon>
        <taxon>Bacillales</taxon>
        <taxon>Listeriaceae</taxon>
        <taxon>Listeria</taxon>
    </lineage>
</organism>
<gene>
    <name evidence="7" type="ORF">NCTC13940_01746</name>
</gene>
<proteinExistence type="inferred from homology"/>
<accession>A0A2X3GND6</accession>
<comment type="similarity">
    <text evidence="1">Belongs to the glycosyl hydrolase 18 family.</text>
</comment>
<sequence length="96" mass="11093">MKKKSFLIGLVLLLCLSLIPVLPAEKTAQAEEQVINKNFMVYYRAWRDKEMKGVNTSLPDENWLRMTDIPYGINIVNVFSYVPPGQEKLAEPFFKN</sequence>
<protein>
    <recommendedName>
        <fullName evidence="6">Endo-beta-N-acetylglucosaminidase EndoS/F2-like TIM-barrel domain-containing protein</fullName>
    </recommendedName>
</protein>
<dbReference type="EMBL" id="UAWT01000020">
    <property type="protein sequence ID" value="SQC69858.1"/>
    <property type="molecule type" value="Genomic_DNA"/>
</dbReference>
<dbReference type="InterPro" id="IPR057016">
    <property type="entry name" value="EndoS_F2-like_TIM-barrel"/>
</dbReference>
<evidence type="ECO:0000313" key="8">
    <source>
        <dbReference type="Proteomes" id="UP000250257"/>
    </source>
</evidence>
<dbReference type="Proteomes" id="UP000250257">
    <property type="component" value="Unassembled WGS sequence"/>
</dbReference>